<reference evidence="3" key="2">
    <citation type="submission" date="2020-05" db="UniProtKB">
        <authorList>
            <consortium name="EnsemblMetazoa"/>
        </authorList>
    </citation>
    <scope>IDENTIFICATION</scope>
    <source>
        <strain evidence="3">wikel</strain>
    </source>
</reference>
<reference evidence="2 4" key="1">
    <citation type="submission" date="2008-03" db="EMBL/GenBank/DDBJ databases">
        <title>Annotation of Ixodes scapularis.</title>
        <authorList>
            <consortium name="Ixodes scapularis Genome Project Consortium"/>
            <person name="Caler E."/>
            <person name="Hannick L.I."/>
            <person name="Bidwell S."/>
            <person name="Joardar V."/>
            <person name="Thiagarajan M."/>
            <person name="Amedeo P."/>
            <person name="Galinsky K.J."/>
            <person name="Schobel S."/>
            <person name="Inman J."/>
            <person name="Hostetler J."/>
            <person name="Miller J."/>
            <person name="Hammond M."/>
            <person name="Megy K."/>
            <person name="Lawson D."/>
            <person name="Kodira C."/>
            <person name="Sutton G."/>
            <person name="Meyer J."/>
            <person name="Hill C.A."/>
            <person name="Birren B."/>
            <person name="Nene V."/>
            <person name="Collins F."/>
            <person name="Alarcon-Chaidez F."/>
            <person name="Wikel S."/>
            <person name="Strausberg R."/>
        </authorList>
    </citation>
    <scope>NUCLEOTIDE SEQUENCE [LARGE SCALE GENOMIC DNA]</scope>
    <source>
        <strain evidence="4">Wikel</strain>
        <strain evidence="2">Wikel colony</strain>
    </source>
</reference>
<keyword evidence="4" id="KW-1185">Reference proteome</keyword>
<keyword evidence="1" id="KW-0472">Membrane</keyword>
<evidence type="ECO:0000313" key="2">
    <source>
        <dbReference type="EMBL" id="EEC11250.1"/>
    </source>
</evidence>
<dbReference type="VEuPathDB" id="VectorBase:ISCW020322"/>
<proteinExistence type="predicted"/>
<keyword evidence="1" id="KW-1133">Transmembrane helix</keyword>
<dbReference type="EMBL" id="DS813296">
    <property type="protein sequence ID" value="EEC11250.1"/>
    <property type="molecule type" value="Genomic_DNA"/>
</dbReference>
<gene>
    <name evidence="2" type="ORF">IscW_ISCW020322</name>
</gene>
<feature type="transmembrane region" description="Helical" evidence="1">
    <location>
        <begin position="16"/>
        <end position="37"/>
    </location>
</feature>
<dbReference type="InParanoid" id="B7PXC8"/>
<evidence type="ECO:0000313" key="3">
    <source>
        <dbReference type="EnsemblMetazoa" id="ISCW020322-PA"/>
    </source>
</evidence>
<dbReference type="EnsemblMetazoa" id="ISCW020322-RA">
    <property type="protein sequence ID" value="ISCW020322-PA"/>
    <property type="gene ID" value="ISCW020322"/>
</dbReference>
<dbReference type="PaxDb" id="6945-B7PXC8"/>
<dbReference type="VEuPathDB" id="VectorBase:ISCI020322"/>
<sequence length="122" mass="14229">MRWSRFCHTEVSDRRVLAFFSCIVASQVLYTVCATATNSPPYKRCSLLACLLYQEMTSKVDAHLVTFKFFYEMYDNSLVIFIRIVNGNSANLYKFNGYLRGFPATLMKFAIYTIVIVHFVRY</sequence>
<feature type="transmembrane region" description="Helical" evidence="1">
    <location>
        <begin position="101"/>
        <end position="120"/>
    </location>
</feature>
<evidence type="ECO:0000313" key="4">
    <source>
        <dbReference type="Proteomes" id="UP000001555"/>
    </source>
</evidence>
<dbReference type="AlphaFoldDB" id="B7PXC8"/>
<name>B7PXC8_IXOSC</name>
<organism>
    <name type="scientific">Ixodes scapularis</name>
    <name type="common">Black-legged tick</name>
    <name type="synonym">Deer tick</name>
    <dbReference type="NCBI Taxonomy" id="6945"/>
    <lineage>
        <taxon>Eukaryota</taxon>
        <taxon>Metazoa</taxon>
        <taxon>Ecdysozoa</taxon>
        <taxon>Arthropoda</taxon>
        <taxon>Chelicerata</taxon>
        <taxon>Arachnida</taxon>
        <taxon>Acari</taxon>
        <taxon>Parasitiformes</taxon>
        <taxon>Ixodida</taxon>
        <taxon>Ixodoidea</taxon>
        <taxon>Ixodidae</taxon>
        <taxon>Ixodinae</taxon>
        <taxon>Ixodes</taxon>
    </lineage>
</organism>
<accession>B7PXC8</accession>
<dbReference type="Proteomes" id="UP000001555">
    <property type="component" value="Unassembled WGS sequence"/>
</dbReference>
<protein>
    <submittedName>
        <fullName evidence="2 3">Uncharacterized protein</fullName>
    </submittedName>
</protein>
<dbReference type="HOGENOM" id="CLU_2029252_0_0_1"/>
<evidence type="ECO:0000256" key="1">
    <source>
        <dbReference type="SAM" id="Phobius"/>
    </source>
</evidence>
<keyword evidence="1" id="KW-0812">Transmembrane</keyword>
<dbReference type="EMBL" id="ABJB010830743">
    <property type="status" value="NOT_ANNOTATED_CDS"/>
    <property type="molecule type" value="Genomic_DNA"/>
</dbReference>